<sequence>MLRPLPTGLTIPVAEAAVPADAIPIQVTEEAGIFAAWKDDFRVEPLVREGDRVAQGEPVLRSRREPEIVVVAPMPARVATIGLGAGHRLSEVVFFHEPDAGRHEHDVDSARSLEDRAALRDALLGSGLWRDFRSRPFGRVPAPREAPSAIVVMALDTRPGAPDPRLALAGRQAEFEHGLRALTLLTDGPVLLCQDHGPELFYDRGVGGRIRLVKSHDEHPWGLAGFQVHRHHPAEAGRPVWDIHAEDVAGIGAFLLTGLVPETRLVSVTGTALREPRLVRCQAGADLRALSYRQVRPGRHSVLAGSVLDGQEARWLGARDRQATVISGEMPSRDHHWFLSALRRASRPLPLIPTAAVDHAMGGEIPAVAFLKAVAVGDTETAIRLGALSLLGEDLALADYVTCAEPRFSELLARMLDRIAEEGT</sequence>
<gene>
    <name evidence="11" type="ORF">HTY61_08930</name>
</gene>
<dbReference type="AlphaFoldDB" id="A0A6N1VG08"/>
<keyword evidence="3" id="KW-0520">NAD</keyword>
<keyword evidence="12" id="KW-1185">Reference proteome</keyword>
<dbReference type="Pfam" id="PF11973">
    <property type="entry name" value="NQRA_SLBB"/>
    <property type="match status" value="1"/>
</dbReference>
<name>A0A6N1VG08_9HYPH</name>
<evidence type="ECO:0000256" key="2">
    <source>
        <dbReference type="ARBA" id="ARBA00022967"/>
    </source>
</evidence>
<accession>A0A6N1VG08</accession>
<evidence type="ECO:0000256" key="3">
    <source>
        <dbReference type="ARBA" id="ARBA00023027"/>
    </source>
</evidence>
<dbReference type="InterPro" id="IPR022615">
    <property type="entry name" value="NqrA_C_domain"/>
</dbReference>
<dbReference type="GO" id="GO:0016655">
    <property type="term" value="F:oxidoreductase activity, acting on NAD(P)H, quinone or similar compound as acceptor"/>
    <property type="evidence" value="ECO:0007669"/>
    <property type="project" value="InterPro"/>
</dbReference>
<keyword evidence="5" id="KW-0406">Ion transport</keyword>
<feature type="domain" description="Na(+)-translocating NADH-quinone reductase subunit A C-terminal" evidence="9">
    <location>
        <begin position="266"/>
        <end position="313"/>
    </location>
</feature>
<evidence type="ECO:0000256" key="6">
    <source>
        <dbReference type="ARBA" id="ARBA00023075"/>
    </source>
</evidence>
<protein>
    <submittedName>
        <fullName evidence="11">Na(+)-translocating NADH-quinone reductase subunit A</fullName>
    </submittedName>
</protein>
<dbReference type="EMBL" id="CP054836">
    <property type="protein sequence ID" value="QKV18565.1"/>
    <property type="molecule type" value="Genomic_DNA"/>
</dbReference>
<keyword evidence="7" id="KW-0739">Sodium transport</keyword>
<dbReference type="Pfam" id="PF05896">
    <property type="entry name" value="NQRA_N"/>
    <property type="match status" value="1"/>
</dbReference>
<proteinExistence type="predicted"/>
<evidence type="ECO:0000313" key="11">
    <source>
        <dbReference type="EMBL" id="QKV18565.1"/>
    </source>
</evidence>
<dbReference type="PANTHER" id="PTHR37839">
    <property type="entry name" value="NA(+)-TRANSLOCATING NADH-QUINONE REDUCTASE SUBUNIT A"/>
    <property type="match status" value="1"/>
</dbReference>
<dbReference type="Pfam" id="PF24836">
    <property type="entry name" value="NQRA_2nd"/>
    <property type="match status" value="1"/>
</dbReference>
<dbReference type="InterPro" id="IPR056147">
    <property type="entry name" value="NQRA_N"/>
</dbReference>
<dbReference type="GO" id="GO:0006814">
    <property type="term" value="P:sodium ion transport"/>
    <property type="evidence" value="ECO:0007669"/>
    <property type="project" value="UniProtKB-KW"/>
</dbReference>
<dbReference type="InterPro" id="IPR056148">
    <property type="entry name" value="NQRA_2nd"/>
</dbReference>
<keyword evidence="6" id="KW-0830">Ubiquinone</keyword>
<evidence type="ECO:0000313" key="12">
    <source>
        <dbReference type="Proteomes" id="UP000509367"/>
    </source>
</evidence>
<reference evidence="11 12" key="1">
    <citation type="submission" date="2020-06" db="EMBL/GenBank/DDBJ databases">
        <title>Oricola thermophila sp. nov. isolated from a tidal sediments.</title>
        <authorList>
            <person name="Kwon K.K."/>
            <person name="Yang S.-H."/>
            <person name="Park M.-J."/>
        </authorList>
    </citation>
    <scope>NUCLEOTIDE SEQUENCE [LARGE SCALE GENOMIC DNA]</scope>
    <source>
        <strain evidence="11 12">MEBiC13590</strain>
    </source>
</reference>
<keyword evidence="4" id="KW-0915">Sodium</keyword>
<feature type="domain" description="NqrA N-terminal barrel-sandwich hybrid" evidence="8">
    <location>
        <begin position="40"/>
        <end position="93"/>
    </location>
</feature>
<evidence type="ECO:0000259" key="10">
    <source>
        <dbReference type="Pfam" id="PF24836"/>
    </source>
</evidence>
<keyword evidence="1" id="KW-0813">Transport</keyword>
<evidence type="ECO:0000256" key="4">
    <source>
        <dbReference type="ARBA" id="ARBA00023053"/>
    </source>
</evidence>
<dbReference type="Proteomes" id="UP000509367">
    <property type="component" value="Chromosome"/>
</dbReference>
<evidence type="ECO:0000256" key="7">
    <source>
        <dbReference type="ARBA" id="ARBA00023201"/>
    </source>
</evidence>
<dbReference type="InterPro" id="IPR008703">
    <property type="entry name" value="NqrA"/>
</dbReference>
<feature type="domain" description="NqrA second alpha/beta" evidence="10">
    <location>
        <begin position="115"/>
        <end position="259"/>
    </location>
</feature>
<evidence type="ECO:0000259" key="9">
    <source>
        <dbReference type="Pfam" id="PF11973"/>
    </source>
</evidence>
<evidence type="ECO:0000256" key="1">
    <source>
        <dbReference type="ARBA" id="ARBA00022448"/>
    </source>
</evidence>
<evidence type="ECO:0000256" key="5">
    <source>
        <dbReference type="ARBA" id="ARBA00023065"/>
    </source>
</evidence>
<organism evidence="11 12">
    <name type="scientific">Oricola thermophila</name>
    <dbReference type="NCBI Taxonomy" id="2742145"/>
    <lineage>
        <taxon>Bacteria</taxon>
        <taxon>Pseudomonadati</taxon>
        <taxon>Pseudomonadota</taxon>
        <taxon>Alphaproteobacteria</taxon>
        <taxon>Hyphomicrobiales</taxon>
        <taxon>Ahrensiaceae</taxon>
        <taxon>Oricola</taxon>
    </lineage>
</organism>
<evidence type="ECO:0000259" key="8">
    <source>
        <dbReference type="Pfam" id="PF05896"/>
    </source>
</evidence>
<dbReference type="KEGG" id="orm:HTY61_08930"/>
<dbReference type="PANTHER" id="PTHR37839:SF1">
    <property type="entry name" value="NA(+)-TRANSLOCATING NADH-QUINONE REDUCTASE SUBUNIT A"/>
    <property type="match status" value="1"/>
</dbReference>
<keyword evidence="2" id="KW-1278">Translocase</keyword>